<feature type="transmembrane region" description="Helical" evidence="8">
    <location>
        <begin position="76"/>
        <end position="96"/>
    </location>
</feature>
<keyword evidence="2 7" id="KW-0813">Transport</keyword>
<name>A0A6B2LAU1_9EUKA</name>
<evidence type="ECO:0000256" key="4">
    <source>
        <dbReference type="ARBA" id="ARBA00022737"/>
    </source>
</evidence>
<evidence type="ECO:0000256" key="3">
    <source>
        <dbReference type="ARBA" id="ARBA00022692"/>
    </source>
</evidence>
<feature type="transmembrane region" description="Helical" evidence="8">
    <location>
        <begin position="205"/>
        <end position="225"/>
    </location>
</feature>
<protein>
    <recommendedName>
        <fullName evidence="10">ADP,ATP carrier protein</fullName>
    </recommendedName>
</protein>
<evidence type="ECO:0000256" key="5">
    <source>
        <dbReference type="ARBA" id="ARBA00023136"/>
    </source>
</evidence>
<dbReference type="PANTHER" id="PTHR24089">
    <property type="entry name" value="SOLUTE CARRIER FAMILY 25"/>
    <property type="match status" value="1"/>
</dbReference>
<keyword evidence="5 6" id="KW-0472">Membrane</keyword>
<dbReference type="PROSITE" id="PS50920">
    <property type="entry name" value="SOLCAR"/>
    <property type="match status" value="3"/>
</dbReference>
<accession>A0A6B2LAU1</accession>
<keyword evidence="3 6" id="KW-0812">Transmembrane</keyword>
<feature type="transmembrane region" description="Helical" evidence="8">
    <location>
        <begin position="116"/>
        <end position="136"/>
    </location>
</feature>
<dbReference type="GO" id="GO:0055085">
    <property type="term" value="P:transmembrane transport"/>
    <property type="evidence" value="ECO:0007669"/>
    <property type="project" value="InterPro"/>
</dbReference>
<dbReference type="InterPro" id="IPR018108">
    <property type="entry name" value="MCP_transmembrane"/>
</dbReference>
<feature type="repeat" description="Solcar" evidence="6">
    <location>
        <begin position="110"/>
        <end position="196"/>
    </location>
</feature>
<dbReference type="PRINTS" id="PR00926">
    <property type="entry name" value="MITOCARRIER"/>
</dbReference>
<evidence type="ECO:0000256" key="1">
    <source>
        <dbReference type="ARBA" id="ARBA00004141"/>
    </source>
</evidence>
<dbReference type="AlphaFoldDB" id="A0A6B2LAU1"/>
<reference evidence="9" key="1">
    <citation type="journal article" date="2020" name="J. Eukaryot. Microbiol.">
        <title>De novo Sequencing, Assembly and Annotation of the Transcriptome for the Free-Living Testate Amoeba Arcella intermedia.</title>
        <authorList>
            <person name="Ribeiro G.M."/>
            <person name="Porfirio-Sousa A.L."/>
            <person name="Maurer-Alcala X.X."/>
            <person name="Katz L.A."/>
            <person name="Lahr D.J.G."/>
        </authorList>
    </citation>
    <scope>NUCLEOTIDE SEQUENCE</scope>
</reference>
<dbReference type="Pfam" id="PF00153">
    <property type="entry name" value="Mito_carr"/>
    <property type="match status" value="3"/>
</dbReference>
<sequence length="308" mass="34596">MIINMLAGAVSGGMARLMVAPLDVVKIRFQVQVDPNVVPTLPTIGFRPNYHYKSIFNAFSTIYKQEGVKALWRGNLLAELMWMSFAAVQFSTFNLYKFATKQFLPSEGTKYKLDSLVSGGLAGMTATMIVYPLDLLRTRFAAQSLPMIHPTITSAVKTIYANQGIYGFYYGICPSLWQLIPYASMQFFIYDSLKLKISRLSNHNLAPFIAGFVAGCFSKLMVLPFDVVKKRLQIHGLNMYRENQKNTQNLRLMRCPSFFGTIHDIYKFEGPSSFFKGAVPSILKASIQTAVVFTLFENSKAFLTSLAK</sequence>
<comment type="subcellular location">
    <subcellularLocation>
        <location evidence="1">Membrane</location>
        <topology evidence="1">Multi-pass membrane protein</topology>
    </subcellularLocation>
</comment>
<evidence type="ECO:0000256" key="8">
    <source>
        <dbReference type="SAM" id="Phobius"/>
    </source>
</evidence>
<feature type="repeat" description="Solcar" evidence="6">
    <location>
        <begin position="202"/>
        <end position="302"/>
    </location>
</feature>
<dbReference type="Gene3D" id="1.50.40.10">
    <property type="entry name" value="Mitochondrial carrier domain"/>
    <property type="match status" value="1"/>
</dbReference>
<evidence type="ECO:0000256" key="7">
    <source>
        <dbReference type="RuleBase" id="RU000488"/>
    </source>
</evidence>
<comment type="similarity">
    <text evidence="7">Belongs to the mitochondrial carrier (TC 2.A.29) family.</text>
</comment>
<organism evidence="9">
    <name type="scientific">Arcella intermedia</name>
    <dbReference type="NCBI Taxonomy" id="1963864"/>
    <lineage>
        <taxon>Eukaryota</taxon>
        <taxon>Amoebozoa</taxon>
        <taxon>Tubulinea</taxon>
        <taxon>Elardia</taxon>
        <taxon>Arcellinida</taxon>
        <taxon>Sphaerothecina</taxon>
        <taxon>Arcellidae</taxon>
        <taxon>Arcella</taxon>
    </lineage>
</organism>
<dbReference type="GO" id="GO:0016020">
    <property type="term" value="C:membrane"/>
    <property type="evidence" value="ECO:0007669"/>
    <property type="project" value="UniProtKB-SubCell"/>
</dbReference>
<feature type="transmembrane region" description="Helical" evidence="8">
    <location>
        <begin position="167"/>
        <end position="185"/>
    </location>
</feature>
<dbReference type="EMBL" id="GIBP01005086">
    <property type="protein sequence ID" value="NDV34055.1"/>
    <property type="molecule type" value="Transcribed_RNA"/>
</dbReference>
<feature type="repeat" description="Solcar" evidence="6">
    <location>
        <begin position="1"/>
        <end position="99"/>
    </location>
</feature>
<evidence type="ECO:0000256" key="6">
    <source>
        <dbReference type="PROSITE-ProRule" id="PRU00282"/>
    </source>
</evidence>
<proteinExistence type="inferred from homology"/>
<evidence type="ECO:0000313" key="9">
    <source>
        <dbReference type="EMBL" id="NDV34055.1"/>
    </source>
</evidence>
<evidence type="ECO:0008006" key="10">
    <source>
        <dbReference type="Google" id="ProtNLM"/>
    </source>
</evidence>
<dbReference type="SUPFAM" id="SSF103506">
    <property type="entry name" value="Mitochondrial carrier"/>
    <property type="match status" value="1"/>
</dbReference>
<keyword evidence="4" id="KW-0677">Repeat</keyword>
<keyword evidence="8" id="KW-1133">Transmembrane helix</keyword>
<evidence type="ECO:0000256" key="2">
    <source>
        <dbReference type="ARBA" id="ARBA00022448"/>
    </source>
</evidence>
<dbReference type="InterPro" id="IPR023395">
    <property type="entry name" value="MCP_dom_sf"/>
</dbReference>
<dbReference type="InterPro" id="IPR002067">
    <property type="entry name" value="MCP"/>
</dbReference>